<dbReference type="Proteomes" id="UP000297245">
    <property type="component" value="Unassembled WGS sequence"/>
</dbReference>
<dbReference type="AlphaFoldDB" id="A0A4S8M708"/>
<keyword evidence="4" id="KW-1185">Reference proteome</keyword>
<accession>A0A4S8M708</accession>
<keyword evidence="2" id="KW-1133">Transmembrane helix</keyword>
<feature type="compositionally biased region" description="Low complexity" evidence="1">
    <location>
        <begin position="313"/>
        <end position="330"/>
    </location>
</feature>
<evidence type="ECO:0000313" key="3">
    <source>
        <dbReference type="EMBL" id="THU98092.1"/>
    </source>
</evidence>
<evidence type="ECO:0000256" key="1">
    <source>
        <dbReference type="SAM" id="MobiDB-lite"/>
    </source>
</evidence>
<dbReference type="OrthoDB" id="2905268at2759"/>
<feature type="transmembrane region" description="Helical" evidence="2">
    <location>
        <begin position="187"/>
        <end position="209"/>
    </location>
</feature>
<keyword evidence="2" id="KW-0472">Membrane</keyword>
<organism evidence="3 4">
    <name type="scientific">Dendrothele bispora (strain CBS 962.96)</name>
    <dbReference type="NCBI Taxonomy" id="1314807"/>
    <lineage>
        <taxon>Eukaryota</taxon>
        <taxon>Fungi</taxon>
        <taxon>Dikarya</taxon>
        <taxon>Basidiomycota</taxon>
        <taxon>Agaricomycotina</taxon>
        <taxon>Agaricomycetes</taxon>
        <taxon>Agaricomycetidae</taxon>
        <taxon>Agaricales</taxon>
        <taxon>Agaricales incertae sedis</taxon>
        <taxon>Dendrothele</taxon>
    </lineage>
</organism>
<feature type="transmembrane region" description="Helical" evidence="2">
    <location>
        <begin position="103"/>
        <end position="129"/>
    </location>
</feature>
<feature type="transmembrane region" description="Helical" evidence="2">
    <location>
        <begin position="141"/>
        <end position="167"/>
    </location>
</feature>
<reference evidence="3 4" key="1">
    <citation type="journal article" date="2019" name="Nat. Ecol. Evol.">
        <title>Megaphylogeny resolves global patterns of mushroom evolution.</title>
        <authorList>
            <person name="Varga T."/>
            <person name="Krizsan K."/>
            <person name="Foldi C."/>
            <person name="Dima B."/>
            <person name="Sanchez-Garcia M."/>
            <person name="Sanchez-Ramirez S."/>
            <person name="Szollosi G.J."/>
            <person name="Szarkandi J.G."/>
            <person name="Papp V."/>
            <person name="Albert L."/>
            <person name="Andreopoulos W."/>
            <person name="Angelini C."/>
            <person name="Antonin V."/>
            <person name="Barry K.W."/>
            <person name="Bougher N.L."/>
            <person name="Buchanan P."/>
            <person name="Buyck B."/>
            <person name="Bense V."/>
            <person name="Catcheside P."/>
            <person name="Chovatia M."/>
            <person name="Cooper J."/>
            <person name="Damon W."/>
            <person name="Desjardin D."/>
            <person name="Finy P."/>
            <person name="Geml J."/>
            <person name="Haridas S."/>
            <person name="Hughes K."/>
            <person name="Justo A."/>
            <person name="Karasinski D."/>
            <person name="Kautmanova I."/>
            <person name="Kiss B."/>
            <person name="Kocsube S."/>
            <person name="Kotiranta H."/>
            <person name="LaButti K.M."/>
            <person name="Lechner B.E."/>
            <person name="Liimatainen K."/>
            <person name="Lipzen A."/>
            <person name="Lukacs Z."/>
            <person name="Mihaltcheva S."/>
            <person name="Morgado L.N."/>
            <person name="Niskanen T."/>
            <person name="Noordeloos M.E."/>
            <person name="Ohm R.A."/>
            <person name="Ortiz-Santana B."/>
            <person name="Ovrebo C."/>
            <person name="Racz N."/>
            <person name="Riley R."/>
            <person name="Savchenko A."/>
            <person name="Shiryaev A."/>
            <person name="Soop K."/>
            <person name="Spirin V."/>
            <person name="Szebenyi C."/>
            <person name="Tomsovsky M."/>
            <person name="Tulloss R.E."/>
            <person name="Uehling J."/>
            <person name="Grigoriev I.V."/>
            <person name="Vagvolgyi C."/>
            <person name="Papp T."/>
            <person name="Martin F.M."/>
            <person name="Miettinen O."/>
            <person name="Hibbett D.S."/>
            <person name="Nagy L.G."/>
        </authorList>
    </citation>
    <scope>NUCLEOTIDE SEQUENCE [LARGE SCALE GENOMIC DNA]</scope>
    <source>
        <strain evidence="3 4">CBS 962.96</strain>
    </source>
</reference>
<dbReference type="EMBL" id="ML179143">
    <property type="protein sequence ID" value="THU98092.1"/>
    <property type="molecule type" value="Genomic_DNA"/>
</dbReference>
<name>A0A4S8M708_DENBC</name>
<feature type="transmembrane region" description="Helical" evidence="2">
    <location>
        <begin position="229"/>
        <end position="254"/>
    </location>
</feature>
<feature type="transmembrane region" description="Helical" evidence="2">
    <location>
        <begin position="61"/>
        <end position="83"/>
    </location>
</feature>
<feature type="transmembrane region" description="Helical" evidence="2">
    <location>
        <begin position="266"/>
        <end position="288"/>
    </location>
</feature>
<sequence length="338" mass="37923">MSFDNVTFPDTGELPAVYDFERTLLIGSFVGCMAWGIHFTVYGAAMYFLFIRLFHRERSALLSWILMTYMTVIFALSTTYVGTNIQNNVNSYINHRDRPGGPFVQASIAFNTPLVLVGNNICPVISIFLNDAVLVWRLYIIWGLIWIVVLPIIMLIASTVMGILLLYTSAQPGHNFNSSDAVKFGTAYFSISLCLTVIVTLIIVFRLIYLQHRVVKVLGDKREYYDHYISAWTILLESSAMYAVVGFIFLVLYNKNNTVSNIFTQLMVQVMCISSDLIMLRVAIGSAWTTHTSRKISSLIFNSVSPCSTTDVESSQQEQEGSSSLGSQLKLEQDGLDL</sequence>
<feature type="region of interest" description="Disordered" evidence="1">
    <location>
        <begin position="311"/>
        <end position="338"/>
    </location>
</feature>
<keyword evidence="2" id="KW-0812">Transmembrane</keyword>
<evidence type="ECO:0000313" key="4">
    <source>
        <dbReference type="Proteomes" id="UP000297245"/>
    </source>
</evidence>
<gene>
    <name evidence="3" type="ORF">K435DRAFT_721152</name>
</gene>
<feature type="transmembrane region" description="Helical" evidence="2">
    <location>
        <begin position="24"/>
        <end position="49"/>
    </location>
</feature>
<evidence type="ECO:0000256" key="2">
    <source>
        <dbReference type="SAM" id="Phobius"/>
    </source>
</evidence>
<protein>
    <recommendedName>
        <fullName evidence="5">Transmembrane protein</fullName>
    </recommendedName>
</protein>
<evidence type="ECO:0008006" key="5">
    <source>
        <dbReference type="Google" id="ProtNLM"/>
    </source>
</evidence>
<proteinExistence type="predicted"/>